<gene>
    <name evidence="1" type="ORF">PCYB_007220</name>
</gene>
<dbReference type="OrthoDB" id="10664502at2759"/>
<dbReference type="GeneID" id="14696515"/>
<organism evidence="1 2">
    <name type="scientific">Plasmodium cynomolgi (strain B)</name>
    <dbReference type="NCBI Taxonomy" id="1120755"/>
    <lineage>
        <taxon>Eukaryota</taxon>
        <taxon>Sar</taxon>
        <taxon>Alveolata</taxon>
        <taxon>Apicomplexa</taxon>
        <taxon>Aconoidasida</taxon>
        <taxon>Haemosporida</taxon>
        <taxon>Plasmodiidae</taxon>
        <taxon>Plasmodium</taxon>
        <taxon>Plasmodium (Plasmodium)</taxon>
    </lineage>
</organism>
<dbReference type="PhylomeDB" id="K6UP06"/>
<evidence type="ECO:0000313" key="1">
    <source>
        <dbReference type="EMBL" id="GAB69973.1"/>
    </source>
</evidence>
<dbReference type="EMBL" id="DF158317">
    <property type="protein sequence ID" value="GAB69973.1"/>
    <property type="molecule type" value="Genomic_DNA"/>
</dbReference>
<dbReference type="AlphaFoldDB" id="K6UP06"/>
<evidence type="ECO:0000313" key="2">
    <source>
        <dbReference type="Proteomes" id="UP000006319"/>
    </source>
</evidence>
<name>K6UP06_PLACD</name>
<dbReference type="RefSeq" id="XP_004228191.1">
    <property type="nucleotide sequence ID" value="XM_004228143.1"/>
</dbReference>
<reference evidence="1 2" key="1">
    <citation type="journal article" date="2012" name="Nat. Genet.">
        <title>Plasmodium cynomolgi genome sequences provide insight into Plasmodium vivax and the monkey malaria clade.</title>
        <authorList>
            <person name="Tachibana S."/>
            <person name="Sullivan S.A."/>
            <person name="Kawai S."/>
            <person name="Nakamura S."/>
            <person name="Kim H.R."/>
            <person name="Goto N."/>
            <person name="Arisue N."/>
            <person name="Palacpac N.M.Q."/>
            <person name="Honma H."/>
            <person name="Yagi M."/>
            <person name="Tougan T."/>
            <person name="Katakai Y."/>
            <person name="Kaneko O."/>
            <person name="Mita T."/>
            <person name="Kita K."/>
            <person name="Yasutomi Y."/>
            <person name="Sutton P.L."/>
            <person name="Shakhbatyan R."/>
            <person name="Horii T."/>
            <person name="Yasunaga T."/>
            <person name="Barnwell J.W."/>
            <person name="Escalante A.A."/>
            <person name="Carlton J.M."/>
            <person name="Tanabe K."/>
        </authorList>
    </citation>
    <scope>NUCLEOTIDE SEQUENCE [LARGE SCALE GENOMIC DNA]</scope>
    <source>
        <strain evidence="1 2">B</strain>
    </source>
</reference>
<proteinExistence type="predicted"/>
<sequence>MLTLVQDKNSVKENKNNTNSIDTIINDSFIELCEIIKAYLSHSDIKSLKDVTNSCKYINYHIRKDPIIKQKYYDKNGTFNDLMICFPYDDEIKNNSCISKMKYIEDIAFDEMHKLYELYENYEAFCYERNI</sequence>
<protein>
    <submittedName>
        <fullName evidence="1">Uncharacterized protein</fullName>
    </submittedName>
</protein>
<dbReference type="VEuPathDB" id="PlasmoDB:PCYB_007220"/>
<feature type="non-terminal residue" evidence="1">
    <location>
        <position position="131"/>
    </location>
</feature>
<accession>K6UP06</accession>
<dbReference type="KEGG" id="pcy:PCYB_007220"/>
<keyword evidence="2" id="KW-1185">Reference proteome</keyword>
<dbReference type="Proteomes" id="UP000006319">
    <property type="component" value="Unassembled WGS sequence"/>
</dbReference>